<evidence type="ECO:0000256" key="2">
    <source>
        <dbReference type="ARBA" id="ARBA00009329"/>
    </source>
</evidence>
<feature type="domain" description="Gfo/Idh/MocA-like oxidoreductase N-terminal" evidence="7">
    <location>
        <begin position="59"/>
        <end position="184"/>
    </location>
</feature>
<evidence type="ECO:0000256" key="3">
    <source>
        <dbReference type="ARBA" id="ARBA00022801"/>
    </source>
</evidence>
<feature type="domain" description="Glycosyl hydrolase 109 C-terminal" evidence="8">
    <location>
        <begin position="195"/>
        <end position="338"/>
    </location>
</feature>
<dbReference type="Pfam" id="PF01408">
    <property type="entry name" value="GFO_IDH_MocA"/>
    <property type="match status" value="1"/>
</dbReference>
<dbReference type="PANTHER" id="PTHR43818">
    <property type="entry name" value="BCDNA.GH03377"/>
    <property type="match status" value="1"/>
</dbReference>
<organism evidence="9 10">
    <name type="scientific">Alistipes finegoldii</name>
    <dbReference type="NCBI Taxonomy" id="214856"/>
    <lineage>
        <taxon>Bacteria</taxon>
        <taxon>Pseudomonadati</taxon>
        <taxon>Bacteroidota</taxon>
        <taxon>Bacteroidia</taxon>
        <taxon>Bacteroidales</taxon>
        <taxon>Rikenellaceae</taxon>
        <taxon>Alistipes</taxon>
    </lineage>
</organism>
<dbReference type="GO" id="GO:0016798">
    <property type="term" value="F:hydrolase activity, acting on glycosyl bonds"/>
    <property type="evidence" value="ECO:0007669"/>
    <property type="project" value="UniProtKB-KW"/>
</dbReference>
<name>A0AA37KVK9_9BACT</name>
<dbReference type="InterPro" id="IPR049303">
    <property type="entry name" value="Glyco_hydro_109_C"/>
</dbReference>
<dbReference type="InterPro" id="IPR000683">
    <property type="entry name" value="Gfo/Idh/MocA-like_OxRdtase_N"/>
</dbReference>
<feature type="chain" id="PRO_5041243916" evidence="6">
    <location>
        <begin position="20"/>
        <end position="465"/>
    </location>
</feature>
<dbReference type="PROSITE" id="PS51257">
    <property type="entry name" value="PROKAR_LIPOPROTEIN"/>
    <property type="match status" value="1"/>
</dbReference>
<comment type="similarity">
    <text evidence="2">Belongs to the Gfo/Idh/MocA family. Glycosyl hydrolase 109 subfamily.</text>
</comment>
<feature type="signal peptide" evidence="6">
    <location>
        <begin position="1"/>
        <end position="19"/>
    </location>
</feature>
<evidence type="ECO:0000259" key="7">
    <source>
        <dbReference type="Pfam" id="PF01408"/>
    </source>
</evidence>
<evidence type="ECO:0000313" key="10">
    <source>
        <dbReference type="Proteomes" id="UP001055105"/>
    </source>
</evidence>
<dbReference type="InterPro" id="IPR036291">
    <property type="entry name" value="NAD(P)-bd_dom_sf"/>
</dbReference>
<protein>
    <submittedName>
        <fullName evidence="9">Glycosyl hydrolase family 109 protein 1</fullName>
    </submittedName>
</protein>
<sequence>MKKFAFLSWAVVAALFFTACESSPKGYSVVDGVIVFDAPARAEGQHSVLRLTTDPMPVVRVGFIGLGMRGPGAVERFTYLDGVEIKALCDLYPDRVEKSQEILAGRNLPAAAAYSGEEGWKELCRRDDIDLVYICTPWQLHVPMAVYAMEHGKHVAVEVPAAMSLEECWQLVNTAEKTQRHCMMLENCVYDFFELTTLNMAQHGLFGEIIHTEGSYIHDLDPFWEHYQGNWRLDFNQSHRGDVYATHGLGPACQLLDIHRGDRMTRLVSMDTESINGLKTAKEKMGAETFANGDQTLTLIKTEKGRTILLEHNVYTPRPYSRMYQLTGTEGFANKYPVQGYAFRPEQLAGEVPDHENLSGHSFIPAEARKTLMERYKHPIVRDIEDKARQVGGHGGMDFIMDYRLVYCLQHGLPLDQDVYDAAEWSCIGALTAASLEHNNAPVAVPDFTRGDWAKIDGYRHAMAQ</sequence>
<evidence type="ECO:0000256" key="4">
    <source>
        <dbReference type="ARBA" id="ARBA00023027"/>
    </source>
</evidence>
<keyword evidence="3 9" id="KW-0378">Hydrolase</keyword>
<dbReference type="PANTHER" id="PTHR43818:SF1">
    <property type="entry name" value="GLYCOSYL HYDROLASE FAMILY 109 PROTEIN"/>
    <property type="match status" value="1"/>
</dbReference>
<keyword evidence="6" id="KW-0732">Signal</keyword>
<proteinExistence type="inferred from homology"/>
<gene>
    <name evidence="9" type="ORF">CE91St16_34270</name>
</gene>
<dbReference type="SUPFAM" id="SSF51735">
    <property type="entry name" value="NAD(P)-binding Rossmann-fold domains"/>
    <property type="match status" value="1"/>
</dbReference>
<dbReference type="AlphaFoldDB" id="A0AA37KVK9"/>
<evidence type="ECO:0000259" key="8">
    <source>
        <dbReference type="Pfam" id="PF21252"/>
    </source>
</evidence>
<accession>A0AA37KVK9</accession>
<reference evidence="9" key="1">
    <citation type="submission" date="2022-01" db="EMBL/GenBank/DDBJ databases">
        <title>Novel bile acid biosynthetic pathways are enriched in the microbiome of centenarians.</title>
        <authorList>
            <person name="Sato Y."/>
            <person name="Atarashi K."/>
            <person name="Plichta R.D."/>
            <person name="Arai Y."/>
            <person name="Sasajima S."/>
            <person name="Kearney M.S."/>
            <person name="Suda W."/>
            <person name="Takeshita K."/>
            <person name="Sasaki T."/>
            <person name="Okamoto S."/>
            <person name="Skelly N.A."/>
            <person name="Okamura Y."/>
            <person name="Vlamakis H."/>
            <person name="Li Y."/>
            <person name="Tanoue T."/>
            <person name="Takei H."/>
            <person name="Nittono H."/>
            <person name="Narushima S."/>
            <person name="Irie J."/>
            <person name="Itoh H."/>
            <person name="Moriya K."/>
            <person name="Sugiura Y."/>
            <person name="Suematsu M."/>
            <person name="Moritoki N."/>
            <person name="Shibata S."/>
            <person name="Littman R.D."/>
            <person name="Fischbach A.M."/>
            <person name="Uwamino Y."/>
            <person name="Inoue T."/>
            <person name="Honda A."/>
            <person name="Hattori M."/>
            <person name="Murai T."/>
            <person name="Xavier J.R."/>
            <person name="Hirose N."/>
            <person name="Honda K."/>
        </authorList>
    </citation>
    <scope>NUCLEOTIDE SEQUENCE</scope>
    <source>
        <strain evidence="9">CE91-St16</strain>
    </source>
</reference>
<keyword evidence="4" id="KW-0520">NAD</keyword>
<dbReference type="InterPro" id="IPR050463">
    <property type="entry name" value="Gfo/Idh/MocA_oxidrdct_glycsds"/>
</dbReference>
<dbReference type="SUPFAM" id="SSF55347">
    <property type="entry name" value="Glyceraldehyde-3-phosphate dehydrogenase-like, C-terminal domain"/>
    <property type="match status" value="1"/>
</dbReference>
<evidence type="ECO:0000313" key="9">
    <source>
        <dbReference type="EMBL" id="GKI20519.1"/>
    </source>
</evidence>
<dbReference type="RefSeq" id="WP_244077197.1">
    <property type="nucleotide sequence ID" value="NZ_AP025581.1"/>
</dbReference>
<dbReference type="Gene3D" id="3.40.50.720">
    <property type="entry name" value="NAD(P)-binding Rossmann-like Domain"/>
    <property type="match status" value="1"/>
</dbReference>
<dbReference type="Pfam" id="PF21252">
    <property type="entry name" value="Glyco_hydro_109_C"/>
    <property type="match status" value="1"/>
</dbReference>
<comment type="cofactor">
    <cofactor evidence="1">
        <name>NAD(+)</name>
        <dbReference type="ChEBI" id="CHEBI:57540"/>
    </cofactor>
</comment>
<keyword evidence="5" id="KW-0326">Glycosidase</keyword>
<evidence type="ECO:0000256" key="6">
    <source>
        <dbReference type="SAM" id="SignalP"/>
    </source>
</evidence>
<evidence type="ECO:0000256" key="5">
    <source>
        <dbReference type="ARBA" id="ARBA00023295"/>
    </source>
</evidence>
<dbReference type="EMBL" id="BQOL01000003">
    <property type="protein sequence ID" value="GKI20519.1"/>
    <property type="molecule type" value="Genomic_DNA"/>
</dbReference>
<evidence type="ECO:0000256" key="1">
    <source>
        <dbReference type="ARBA" id="ARBA00001911"/>
    </source>
</evidence>
<comment type="caution">
    <text evidence="9">The sequence shown here is derived from an EMBL/GenBank/DDBJ whole genome shotgun (WGS) entry which is preliminary data.</text>
</comment>
<dbReference type="Proteomes" id="UP001055105">
    <property type="component" value="Unassembled WGS sequence"/>
</dbReference>
<dbReference type="GO" id="GO:0000166">
    <property type="term" value="F:nucleotide binding"/>
    <property type="evidence" value="ECO:0007669"/>
    <property type="project" value="InterPro"/>
</dbReference>
<dbReference type="Gene3D" id="3.30.360.10">
    <property type="entry name" value="Dihydrodipicolinate Reductase, domain 2"/>
    <property type="match status" value="1"/>
</dbReference>